<dbReference type="EMBL" id="UGSB01000001">
    <property type="protein sequence ID" value="SUA52605.1"/>
    <property type="molecule type" value="Genomic_DNA"/>
</dbReference>
<sequence>MFAIPELAGFLVEAMGVVFEAPTYKSLYLVGDTNWRNEVDQALE</sequence>
<reference evidence="1 2" key="1">
    <citation type="submission" date="2018-06" db="EMBL/GenBank/DDBJ databases">
        <authorList>
            <consortium name="Pathogen Informatics"/>
            <person name="Doyle S."/>
        </authorList>
    </citation>
    <scope>NUCLEOTIDE SEQUENCE [LARGE SCALE GENOMIC DNA]</scope>
    <source>
        <strain evidence="1 2">NCTC11997</strain>
    </source>
</reference>
<dbReference type="AlphaFoldDB" id="A0A378XFT5"/>
<protein>
    <submittedName>
        <fullName evidence="1">Uncharacterized protein</fullName>
    </submittedName>
</protein>
<gene>
    <name evidence="1" type="ORF">NCTC11997_00845</name>
</gene>
<name>A0A378XFT5_9BURK</name>
<evidence type="ECO:0000313" key="1">
    <source>
        <dbReference type="EMBL" id="SUA52605.1"/>
    </source>
</evidence>
<organism evidence="1 2">
    <name type="scientific">Oligella ureolytica</name>
    <dbReference type="NCBI Taxonomy" id="90244"/>
    <lineage>
        <taxon>Bacteria</taxon>
        <taxon>Pseudomonadati</taxon>
        <taxon>Pseudomonadota</taxon>
        <taxon>Betaproteobacteria</taxon>
        <taxon>Burkholderiales</taxon>
        <taxon>Alcaligenaceae</taxon>
        <taxon>Oligella</taxon>
    </lineage>
</organism>
<evidence type="ECO:0000313" key="2">
    <source>
        <dbReference type="Proteomes" id="UP000254603"/>
    </source>
</evidence>
<accession>A0A378XFT5</accession>
<dbReference type="STRING" id="1122619.GCA_000373745_00131"/>
<dbReference type="Proteomes" id="UP000254603">
    <property type="component" value="Unassembled WGS sequence"/>
</dbReference>
<dbReference type="RefSeq" id="WP_255313347.1">
    <property type="nucleotide sequence ID" value="NZ_CP065725.1"/>
</dbReference>
<proteinExistence type="predicted"/>